<evidence type="ECO:0000313" key="2">
    <source>
        <dbReference type="Proteomes" id="UP000271587"/>
    </source>
</evidence>
<dbReference type="KEGG" id="cgk:CGERO_09315"/>
<sequence length="284" mass="31127">MPSSSLIIDERALTSIAKAAVLSVPGTTAVSKVAGRNLPRVDVRLDSERKAANVEAFIAATWPSPVTDLTGVVREAITRWLDEYAGVEALRVNVIVSELVHGPRISEFALSTPPQLFHPAARELPVIEPTVQQKVAEPFEPVVSQKLKNVAEPKVRRGVKKPFKPRVHKVLEAVAEPRVQQKNTARVSEPRVHQAHTARVIEPKINTVLDTVAEPTIADYRVKQHVLKPAVAPGVPEVEVRVPEQQPLLEAKAPRPVELMPIRVNPVDPQRGFVQHKVEGGSRG</sequence>
<reference evidence="1 2" key="1">
    <citation type="submission" date="2018-11" db="EMBL/GenBank/DDBJ databases">
        <authorList>
            <person name="Kleinhagauer T."/>
            <person name="Glaeser S.P."/>
            <person name="Spergser J."/>
            <person name="Ruckert C."/>
            <person name="Kaempfer P."/>
            <person name="Busse H.-J."/>
        </authorList>
    </citation>
    <scope>NUCLEOTIDE SEQUENCE [LARGE SCALE GENOMIC DNA]</scope>
    <source>
        <strain evidence="1 2">W8</strain>
    </source>
</reference>
<evidence type="ECO:0008006" key="3">
    <source>
        <dbReference type="Google" id="ProtNLM"/>
    </source>
</evidence>
<keyword evidence="2" id="KW-1185">Reference proteome</keyword>
<organism evidence="1 2">
    <name type="scientific">Corynebacterium gerontici</name>
    <dbReference type="NCBI Taxonomy" id="2079234"/>
    <lineage>
        <taxon>Bacteria</taxon>
        <taxon>Bacillati</taxon>
        <taxon>Actinomycetota</taxon>
        <taxon>Actinomycetes</taxon>
        <taxon>Mycobacteriales</taxon>
        <taxon>Corynebacteriaceae</taxon>
        <taxon>Corynebacterium</taxon>
    </lineage>
</organism>
<dbReference type="EMBL" id="CP033897">
    <property type="protein sequence ID" value="AZA12154.1"/>
    <property type="molecule type" value="Genomic_DNA"/>
</dbReference>
<evidence type="ECO:0000313" key="1">
    <source>
        <dbReference type="EMBL" id="AZA12154.1"/>
    </source>
</evidence>
<name>A0A3G6J7Z7_9CORY</name>
<protein>
    <recommendedName>
        <fullName evidence="3">Asp23/Gls24 family envelope stress response protein</fullName>
    </recommendedName>
</protein>
<proteinExistence type="predicted"/>
<dbReference type="OrthoDB" id="4410938at2"/>
<dbReference type="AlphaFoldDB" id="A0A3G6J7Z7"/>
<dbReference type="Proteomes" id="UP000271587">
    <property type="component" value="Chromosome"/>
</dbReference>
<gene>
    <name evidence="1" type="ORF">CGERO_09315</name>
</gene>
<accession>A0A3G6J7Z7</accession>
<dbReference type="RefSeq" id="WP_123935298.1">
    <property type="nucleotide sequence ID" value="NZ_CP033897.1"/>
</dbReference>